<gene>
    <name evidence="1" type="ORF">CMAMEFPP_00008</name>
    <name evidence="2" type="ORF">HNMFFIKE_00004</name>
</gene>
<dbReference type="EMBL" id="MT631342">
    <property type="protein sequence ID" value="QNO48423.1"/>
    <property type="molecule type" value="Genomic_DNA"/>
</dbReference>
<dbReference type="EMBL" id="MT631349">
    <property type="protein sequence ID" value="QNO48490.1"/>
    <property type="molecule type" value="Genomic_DNA"/>
</dbReference>
<evidence type="ECO:0008006" key="3">
    <source>
        <dbReference type="Google" id="ProtNLM"/>
    </source>
</evidence>
<accession>A0A7G9YK89</accession>
<protein>
    <recommendedName>
        <fullName evidence="3">Transposase IS4-like domain-containing protein</fullName>
    </recommendedName>
</protein>
<name>A0A7G9YK89_9EURY</name>
<dbReference type="AlphaFoldDB" id="A0A7G9YK89"/>
<sequence>MDSLGIGIKKQEKISTLQSTLTLIFLAVIGKKRVNKVEKIKDHGIAAFAGLPRVPSKSHLCGFLDQITVVGAEKFEIASAKEFKKQGIFKGETINLDAHLISYFGNLKIGKDKHPTRNTIMQGIKAFIVQDQDTGNPVFGRVEYPRKGLKPETITVPLMEIARNILPDLKKVVFDKWFSVGSLLEYLDKDMGLKFITLIKLYENRIEEMKSIPVEEFKDLVGTDRSIAFKDTTLRNFSGSTKLIVVKFFDGDEEKYHGYLTNDYEESEGQIIDESRWR</sequence>
<evidence type="ECO:0000313" key="1">
    <source>
        <dbReference type="EMBL" id="QNO48423.1"/>
    </source>
</evidence>
<organism evidence="1">
    <name type="scientific">Candidatus Methanogaster sp. ANME-2c ERB4</name>
    <dbReference type="NCBI Taxonomy" id="2759911"/>
    <lineage>
        <taxon>Archaea</taxon>
        <taxon>Methanobacteriati</taxon>
        <taxon>Methanobacteriota</taxon>
        <taxon>Stenosarchaea group</taxon>
        <taxon>Methanomicrobia</taxon>
        <taxon>Methanosarcinales</taxon>
        <taxon>ANME-2 cluster</taxon>
        <taxon>Candidatus Methanogasteraceae</taxon>
        <taxon>Candidatus Methanogaster</taxon>
    </lineage>
</organism>
<reference evidence="1" key="1">
    <citation type="submission" date="2020-06" db="EMBL/GenBank/DDBJ databases">
        <title>Unique genomic features of the anaerobic methanotrophic archaea.</title>
        <authorList>
            <person name="Chadwick G.L."/>
            <person name="Skennerton C.T."/>
            <person name="Laso-Perez R."/>
            <person name="Leu A.O."/>
            <person name="Speth D.R."/>
            <person name="Yu H."/>
            <person name="Morgan-Lang C."/>
            <person name="Hatzenpichler R."/>
            <person name="Goudeau D."/>
            <person name="Malmstrom R."/>
            <person name="Brazelton W.J."/>
            <person name="Woyke T."/>
            <person name="Hallam S.J."/>
            <person name="Tyson G.W."/>
            <person name="Wegener G."/>
            <person name="Boetius A."/>
            <person name="Orphan V."/>
        </authorList>
    </citation>
    <scope>NUCLEOTIDE SEQUENCE</scope>
</reference>
<proteinExistence type="predicted"/>
<evidence type="ECO:0000313" key="2">
    <source>
        <dbReference type="EMBL" id="QNO48490.1"/>
    </source>
</evidence>